<evidence type="ECO:0000256" key="8">
    <source>
        <dbReference type="ARBA" id="ARBA00023010"/>
    </source>
</evidence>
<dbReference type="InterPro" id="IPR048634">
    <property type="entry name" value="SecD_SecF_C"/>
</dbReference>
<dbReference type="Proteomes" id="UP001169006">
    <property type="component" value="Unassembled WGS sequence"/>
</dbReference>
<dbReference type="InterPro" id="IPR022813">
    <property type="entry name" value="SecD/SecF_arch_bac"/>
</dbReference>
<dbReference type="EMBL" id="JAUKWQ010000012">
    <property type="protein sequence ID" value="MDO1585112.1"/>
    <property type="molecule type" value="Genomic_DNA"/>
</dbReference>
<keyword evidence="8 10" id="KW-0811">Translocation</keyword>
<dbReference type="SUPFAM" id="SSF82866">
    <property type="entry name" value="Multidrug efflux transporter AcrB transmembrane domain"/>
    <property type="match status" value="2"/>
</dbReference>
<dbReference type="HAMAP" id="MF_01463_B">
    <property type="entry name" value="SecD_B"/>
    <property type="match status" value="1"/>
</dbReference>
<comment type="similarity">
    <text evidence="11">Belongs to the SecD/SecF family. SecF subfamily.</text>
</comment>
<gene>
    <name evidence="13" type="primary">secDF</name>
    <name evidence="10" type="synonym">secD</name>
    <name evidence="11" type="synonym">secF</name>
    <name evidence="13" type="ORF">Q2T52_23730</name>
</gene>
<keyword evidence="6 10" id="KW-0653">Protein transport</keyword>
<dbReference type="InterPro" id="IPR055344">
    <property type="entry name" value="SecD_SecF_C_bact"/>
</dbReference>
<dbReference type="InterPro" id="IPR022645">
    <property type="entry name" value="SecD/SecF_bac"/>
</dbReference>
<keyword evidence="14" id="KW-1185">Reference proteome</keyword>
<evidence type="ECO:0000313" key="14">
    <source>
        <dbReference type="Proteomes" id="UP001169006"/>
    </source>
</evidence>
<dbReference type="Pfam" id="PF22599">
    <property type="entry name" value="SecDF_P1_head"/>
    <property type="match status" value="1"/>
</dbReference>
<feature type="transmembrane region" description="Helical" evidence="10">
    <location>
        <begin position="466"/>
        <end position="491"/>
    </location>
</feature>
<feature type="domain" description="SSD" evidence="12">
    <location>
        <begin position="694"/>
        <end position="826"/>
    </location>
</feature>
<dbReference type="NCBIfam" id="TIGR00966">
    <property type="entry name" value="transloc_SecF"/>
    <property type="match status" value="1"/>
</dbReference>
<keyword evidence="2 10" id="KW-0813">Transport</keyword>
<feature type="transmembrane region" description="Helical" evidence="10">
    <location>
        <begin position="424"/>
        <end position="445"/>
    </location>
</feature>
<evidence type="ECO:0000256" key="2">
    <source>
        <dbReference type="ARBA" id="ARBA00022448"/>
    </source>
</evidence>
<keyword evidence="5 10" id="KW-0812">Transmembrane</keyword>
<evidence type="ECO:0000256" key="9">
    <source>
        <dbReference type="ARBA" id="ARBA00023136"/>
    </source>
</evidence>
<accession>A0ABT8T5N2</accession>
<feature type="transmembrane region" description="Helical" evidence="10">
    <location>
        <begin position="670"/>
        <end position="691"/>
    </location>
</feature>
<evidence type="ECO:0000256" key="3">
    <source>
        <dbReference type="ARBA" id="ARBA00022475"/>
    </source>
</evidence>
<evidence type="ECO:0000256" key="1">
    <source>
        <dbReference type="ARBA" id="ARBA00004651"/>
    </source>
</evidence>
<dbReference type="InterPro" id="IPR005791">
    <property type="entry name" value="SecD"/>
</dbReference>
<reference evidence="13" key="1">
    <citation type="journal article" date="2015" name="Int. J. Syst. Evol. Microbiol.">
        <title>Rhizobium oryzicola sp. nov., potential plant-growth-promoting endophytic bacteria isolated from rice roots.</title>
        <authorList>
            <person name="Zhang X.X."/>
            <person name="Gao J.S."/>
            <person name="Cao Y.H."/>
            <person name="Sheirdil R.A."/>
            <person name="Wang X.C."/>
            <person name="Zhang L."/>
        </authorList>
    </citation>
    <scope>NUCLEOTIDE SEQUENCE</scope>
    <source>
        <strain evidence="13">05753</strain>
    </source>
</reference>
<dbReference type="InterPro" id="IPR022646">
    <property type="entry name" value="SecD/SecF_CS"/>
</dbReference>
<protein>
    <recommendedName>
        <fullName evidence="10 11">Multifunctional fusion protein</fullName>
    </recommendedName>
    <domain>
        <recommendedName>
            <fullName evidence="10">Protein translocase subunit SecD</fullName>
        </recommendedName>
    </domain>
    <domain>
        <recommendedName>
            <fullName evidence="11">Protein-export membrane protein SecF</fullName>
        </recommendedName>
    </domain>
</protein>
<evidence type="ECO:0000256" key="6">
    <source>
        <dbReference type="ARBA" id="ARBA00022927"/>
    </source>
</evidence>
<dbReference type="PRINTS" id="PR01755">
    <property type="entry name" value="SECFTRNLCASE"/>
</dbReference>
<dbReference type="PANTHER" id="PTHR30081">
    <property type="entry name" value="PROTEIN-EXPORT MEMBRANE PROTEIN SEC"/>
    <property type="match status" value="1"/>
</dbReference>
<dbReference type="Gene3D" id="3.30.1360.200">
    <property type="match status" value="1"/>
</dbReference>
<feature type="transmembrane region" description="Helical" evidence="10">
    <location>
        <begin position="371"/>
        <end position="391"/>
    </location>
</feature>
<dbReference type="InterPro" id="IPR005665">
    <property type="entry name" value="SecF_bac"/>
</dbReference>
<dbReference type="RefSeq" id="WP_302079400.1">
    <property type="nucleotide sequence ID" value="NZ_JAUKWQ010000012.1"/>
</dbReference>
<dbReference type="Pfam" id="PF21760">
    <property type="entry name" value="SecD_1st"/>
    <property type="match status" value="1"/>
</dbReference>
<feature type="transmembrane region" description="Helical" evidence="10">
    <location>
        <begin position="800"/>
        <end position="827"/>
    </location>
</feature>
<dbReference type="NCBIfam" id="TIGR00916">
    <property type="entry name" value="2A0604s01"/>
    <property type="match status" value="2"/>
</dbReference>
<evidence type="ECO:0000256" key="4">
    <source>
        <dbReference type="ARBA" id="ARBA00022519"/>
    </source>
</evidence>
<feature type="transmembrane region" description="Helical" evidence="10">
    <location>
        <begin position="497"/>
        <end position="521"/>
    </location>
</feature>
<dbReference type="Gene3D" id="3.30.70.3400">
    <property type="match status" value="2"/>
</dbReference>
<dbReference type="InterPro" id="IPR048631">
    <property type="entry name" value="SecD_1st"/>
</dbReference>
<sequence length="854" mass="91808">MLYFPRWKSFLIWVAMLGSIIVALPNALTDAQLKSLPSFLPHHKMTLGLDLQGGSYMMLKIDRAEIVKERVETYIGDIRSRLREAGVRYSGLAGSGQQVQVRITDPAQVDAAKKALNELLQPISTGTVMGTTIREATLEEPETGLLRIQLTDDGINYRLSSAIGQSTEVVRRRVDELGNTEPLITRQGTDRIAVQVPGLSDPQRLKNLLNKTAKLTFHMVDTSMSPQEAANGRPPATSQVLYGASDPTTPYLVEKQALISGENLVDAQASFNQQSNEPVVTFRFDSRGAQRFAQATQQNVGRPFAIVLDDKVISAPVIREPIVGGSGQISGSFTVQSANDLAVLLRAGALPATLTVVEERTVGPSLGADSIRAGVIAGIVASLLVIVFMLVFYGFFGVLAIIALIVNILMTIAILTMLGSTLTLPGIAGIVLTIGMAVDSNVLIYERIREEAKSGKSMIQSIDLGFNRAFGTILDANVTALIAAVVLFYLGTGPVRGFAVTHAIGIVTTIFTAFTLTNWLFAEWIKLRRPKQLPGGIRTGIFDFTGVKFMGIRRWTFTISGLVVLGSIVGFGLGGMNLGVDFKGGSVIELRAKQGDANLADLRTRLDSLGLGEVQAQNFGDANSVLVRIAAQGGGETAEQTALTKVRGALENDYEFRRVEVVGPAVSGELSQTATIGVLGALVGILVYIWFRFEWQFAVGAILATIHDVILTLGIFVVSGIEFNLTSIAAILTVVGYSLNDTVVVYDRLRENMRKFKRMPLADLIDLSINETMSRTILTMVTTLLALIALYLFGGEVIQSFTFAMIAGVVVATFSSIYIAAPILIVFKMRPESVDDASGKKAAKPADVSGGAKV</sequence>
<comment type="caution">
    <text evidence="10">Lacks conserved residue(s) required for the propagation of feature annotation.</text>
</comment>
<keyword evidence="3 10" id="KW-1003">Cell membrane</keyword>
<evidence type="ECO:0000313" key="13">
    <source>
        <dbReference type="EMBL" id="MDO1585112.1"/>
    </source>
</evidence>
<comment type="subcellular location">
    <subcellularLocation>
        <location evidence="1 10">Cell membrane</location>
        <topology evidence="1 10">Multi-pass membrane protein</topology>
    </subcellularLocation>
</comment>
<feature type="transmembrane region" description="Helical" evidence="10">
    <location>
        <begin position="398"/>
        <end position="418"/>
    </location>
</feature>
<keyword evidence="9 10" id="KW-0472">Membrane</keyword>
<reference evidence="13" key="2">
    <citation type="submission" date="2023-07" db="EMBL/GenBank/DDBJ databases">
        <authorList>
            <person name="Sun H."/>
        </authorList>
    </citation>
    <scope>NUCLEOTIDE SEQUENCE</scope>
    <source>
        <strain evidence="13">05753</strain>
    </source>
</reference>
<comment type="caution">
    <text evidence="13">The sequence shown here is derived from an EMBL/GenBank/DDBJ whole genome shotgun (WGS) entry which is preliminary data.</text>
</comment>
<dbReference type="PROSITE" id="PS50156">
    <property type="entry name" value="SSD"/>
    <property type="match status" value="1"/>
</dbReference>
<feature type="transmembrane region" description="Helical" evidence="10">
    <location>
        <begin position="777"/>
        <end position="794"/>
    </location>
</feature>
<dbReference type="InterPro" id="IPR054384">
    <property type="entry name" value="SecDF_P1_head"/>
</dbReference>
<comment type="similarity">
    <text evidence="10">Belongs to the SecD/SecF family. SecD subfamily.</text>
</comment>
<evidence type="ECO:0000259" key="12">
    <source>
        <dbReference type="PROSITE" id="PS50156"/>
    </source>
</evidence>
<comment type="subunit">
    <text evidence="10">Forms a complex with SecF. Part of the essential Sec protein translocation apparatus which comprises SecA, SecYEG and auxiliary proteins SecDF-YajC and YidC.</text>
</comment>
<proteinExistence type="inferred from homology"/>
<dbReference type="PANTHER" id="PTHR30081:SF1">
    <property type="entry name" value="PROTEIN TRANSLOCASE SUBUNIT SECD"/>
    <property type="match status" value="1"/>
</dbReference>
<keyword evidence="4" id="KW-0997">Cell inner membrane</keyword>
<dbReference type="NCBIfam" id="NF011315">
    <property type="entry name" value="PRK14726.1"/>
    <property type="match status" value="1"/>
</dbReference>
<evidence type="ECO:0000256" key="11">
    <source>
        <dbReference type="HAMAP-Rule" id="MF_01464"/>
    </source>
</evidence>
<evidence type="ECO:0000256" key="7">
    <source>
        <dbReference type="ARBA" id="ARBA00022989"/>
    </source>
</evidence>
<feature type="transmembrane region" description="Helical" evidence="10">
    <location>
        <begin position="727"/>
        <end position="749"/>
    </location>
</feature>
<organism evidence="13 14">
    <name type="scientific">Rhizobium oryzicola</name>
    <dbReference type="NCBI Taxonomy" id="1232668"/>
    <lineage>
        <taxon>Bacteria</taxon>
        <taxon>Pseudomonadati</taxon>
        <taxon>Pseudomonadota</taxon>
        <taxon>Alphaproteobacteria</taxon>
        <taxon>Hyphomicrobiales</taxon>
        <taxon>Rhizobiaceae</taxon>
        <taxon>Rhizobium/Agrobacterium group</taxon>
        <taxon>Rhizobium</taxon>
    </lineage>
</organism>
<evidence type="ECO:0000256" key="5">
    <source>
        <dbReference type="ARBA" id="ARBA00022692"/>
    </source>
</evidence>
<feature type="transmembrane region" description="Helical" evidence="10">
    <location>
        <begin position="698"/>
        <end position="721"/>
    </location>
</feature>
<comment type="function">
    <text evidence="10">Part of the Sec protein translocase complex. Interacts with the SecYEG preprotein conducting channel. SecDF uses the proton motive force (PMF) to complete protein translocation after the ATP-dependent function of SecA.</text>
</comment>
<keyword evidence="7 10" id="KW-1133">Transmembrane helix</keyword>
<evidence type="ECO:0000256" key="10">
    <source>
        <dbReference type="HAMAP-Rule" id="MF_01463"/>
    </source>
</evidence>
<dbReference type="InterPro" id="IPR000731">
    <property type="entry name" value="SSD"/>
</dbReference>
<dbReference type="Pfam" id="PF02355">
    <property type="entry name" value="SecD_SecF_C"/>
    <property type="match status" value="2"/>
</dbReference>
<dbReference type="NCBIfam" id="TIGR01129">
    <property type="entry name" value="secD"/>
    <property type="match status" value="1"/>
</dbReference>
<name>A0ABT8T5N2_9HYPH</name>
<comment type="subunit">
    <text evidence="11">Forms a complex with SecD. Part of the essential Sec protein translocation apparatus which comprises SecA, SecYEG and auxiliary proteins SecDF-YajC and YidC.</text>
</comment>
<dbReference type="HAMAP" id="MF_01464_B">
    <property type="entry name" value="SecF_B"/>
    <property type="match status" value="1"/>
</dbReference>
<feature type="transmembrane region" description="Helical" evidence="10">
    <location>
        <begin position="555"/>
        <end position="576"/>
    </location>
</feature>
<dbReference type="Gene3D" id="1.20.1640.10">
    <property type="entry name" value="Multidrug efflux transporter AcrB transmembrane domain"/>
    <property type="match status" value="2"/>
</dbReference>
<dbReference type="Pfam" id="PF07549">
    <property type="entry name" value="Sec_GG"/>
    <property type="match status" value="2"/>
</dbReference>
<dbReference type="NCBIfam" id="NF009583">
    <property type="entry name" value="PRK13024.1-3"/>
    <property type="match status" value="1"/>
</dbReference>